<accession>A0AAQ3LZ97</accession>
<comment type="similarity">
    <text evidence="1">Belongs to the paxM FAD-dependent monooxygenase family.</text>
</comment>
<evidence type="ECO:0000256" key="3">
    <source>
        <dbReference type="ARBA" id="ARBA00022827"/>
    </source>
</evidence>
<evidence type="ECO:0000256" key="1">
    <source>
        <dbReference type="ARBA" id="ARBA00007992"/>
    </source>
</evidence>
<dbReference type="GO" id="GO:0004497">
    <property type="term" value="F:monooxygenase activity"/>
    <property type="evidence" value="ECO:0007669"/>
    <property type="project" value="UniProtKB-KW"/>
</dbReference>
<evidence type="ECO:0000256" key="5">
    <source>
        <dbReference type="ARBA" id="ARBA00023033"/>
    </source>
</evidence>
<evidence type="ECO:0000256" key="4">
    <source>
        <dbReference type="ARBA" id="ARBA00023002"/>
    </source>
</evidence>
<dbReference type="AlphaFoldDB" id="A0AAQ3LZ97"/>
<sequence length="410" mass="45852">MQQDHPNPMPLSIVIIGAGIAGLTAALALRQEGHHCTLLEKSQFLQETGAAIHLGANVSGILLELGYDAELHGANTCARMIRRGTDGNILVDIDLEKITKTWKEKWLLSHRVDLHDGLKVTALDAQGKGPVPELHLGCNIVKIDSNEGIVELDDGRKFVADVIVGADGNKSITRLEIKPDAQLVPYGKTCYRWLVDISTLRNDPETAYLFENDGCYGELYGKDKRIVCYPCRKNTTLNFVAFVPDSEIEEHKELNNKVLVEHSFSEFFESARKVLTYADEDMKSWKLWDMEQIPLWHKAKLVLIGDAAHPYLPFMGMGGSMAIEDAICIAAVLPLGTSASDVPERLKLYQDIRQERANFIQYASRVNGSDEKPKDFDFFTALYAAHNFDEAENSKQKLQQWLQSRAPRVG</sequence>
<dbReference type="EMBL" id="CP138580">
    <property type="protein sequence ID" value="WPG97919.1"/>
    <property type="molecule type" value="Genomic_DNA"/>
</dbReference>
<dbReference type="PANTHER" id="PTHR13789">
    <property type="entry name" value="MONOOXYGENASE"/>
    <property type="match status" value="1"/>
</dbReference>
<dbReference type="Pfam" id="PF01494">
    <property type="entry name" value="FAD_binding_3"/>
    <property type="match status" value="1"/>
</dbReference>
<proteinExistence type="inferred from homology"/>
<evidence type="ECO:0000313" key="8">
    <source>
        <dbReference type="Proteomes" id="UP001303373"/>
    </source>
</evidence>
<evidence type="ECO:0000259" key="6">
    <source>
        <dbReference type="Pfam" id="PF01494"/>
    </source>
</evidence>
<dbReference type="SUPFAM" id="SSF54373">
    <property type="entry name" value="FAD-linked reductases, C-terminal domain"/>
    <property type="match status" value="1"/>
</dbReference>
<name>A0AAQ3LZ97_9PEZI</name>
<keyword evidence="2" id="KW-0285">Flavoprotein</keyword>
<dbReference type="Gene3D" id="3.50.50.60">
    <property type="entry name" value="FAD/NAD(P)-binding domain"/>
    <property type="match status" value="1"/>
</dbReference>
<feature type="domain" description="FAD-binding" evidence="6">
    <location>
        <begin position="13"/>
        <end position="358"/>
    </location>
</feature>
<dbReference type="PRINTS" id="PR00420">
    <property type="entry name" value="RNGMNOXGNASE"/>
</dbReference>
<protein>
    <submittedName>
        <fullName evidence="7">Fad-dependent monooxygenase ops4</fullName>
    </submittedName>
</protein>
<organism evidence="7 8">
    <name type="scientific">Acrodontium crateriforme</name>
    <dbReference type="NCBI Taxonomy" id="150365"/>
    <lineage>
        <taxon>Eukaryota</taxon>
        <taxon>Fungi</taxon>
        <taxon>Dikarya</taxon>
        <taxon>Ascomycota</taxon>
        <taxon>Pezizomycotina</taxon>
        <taxon>Dothideomycetes</taxon>
        <taxon>Dothideomycetidae</taxon>
        <taxon>Mycosphaerellales</taxon>
        <taxon>Teratosphaeriaceae</taxon>
        <taxon>Acrodontium</taxon>
    </lineage>
</organism>
<keyword evidence="3" id="KW-0274">FAD</keyword>
<keyword evidence="5 7" id="KW-0503">Monooxygenase</keyword>
<dbReference type="PANTHER" id="PTHR13789:SF261">
    <property type="entry name" value="HYDROXYLASE, PUTATIVE (AFU_ORTHOLOGUE AFUA_7G00590)-RELATED"/>
    <property type="match status" value="1"/>
</dbReference>
<dbReference type="InterPro" id="IPR002938">
    <property type="entry name" value="FAD-bd"/>
</dbReference>
<keyword evidence="4" id="KW-0560">Oxidoreductase</keyword>
<evidence type="ECO:0000256" key="2">
    <source>
        <dbReference type="ARBA" id="ARBA00022630"/>
    </source>
</evidence>
<evidence type="ECO:0000313" key="7">
    <source>
        <dbReference type="EMBL" id="WPG97919.1"/>
    </source>
</evidence>
<dbReference type="GO" id="GO:0071949">
    <property type="term" value="F:FAD binding"/>
    <property type="evidence" value="ECO:0007669"/>
    <property type="project" value="InterPro"/>
</dbReference>
<dbReference type="Proteomes" id="UP001303373">
    <property type="component" value="Chromosome 1"/>
</dbReference>
<dbReference type="InterPro" id="IPR050493">
    <property type="entry name" value="FAD-dep_Monooxygenase_BioMet"/>
</dbReference>
<reference evidence="7 8" key="1">
    <citation type="submission" date="2023-11" db="EMBL/GenBank/DDBJ databases">
        <title>An acidophilic fungus is an integral part of prey digestion in a carnivorous sundew plant.</title>
        <authorList>
            <person name="Tsai I.J."/>
        </authorList>
    </citation>
    <scope>NUCLEOTIDE SEQUENCE [LARGE SCALE GENOMIC DNA]</scope>
    <source>
        <strain evidence="7">169a</strain>
    </source>
</reference>
<gene>
    <name evidence="7" type="ORF">R9X50_00070200</name>
</gene>
<dbReference type="SUPFAM" id="SSF51905">
    <property type="entry name" value="FAD/NAD(P)-binding domain"/>
    <property type="match status" value="1"/>
</dbReference>
<keyword evidence="8" id="KW-1185">Reference proteome</keyword>
<dbReference type="InterPro" id="IPR036188">
    <property type="entry name" value="FAD/NAD-bd_sf"/>
</dbReference>